<dbReference type="GeneID" id="109433293"/>
<proteinExistence type="predicted"/>
<dbReference type="Proteomes" id="UP000069940">
    <property type="component" value="Unassembled WGS sequence"/>
</dbReference>
<evidence type="ECO:0000313" key="2">
    <source>
        <dbReference type="Proteomes" id="UP000069940"/>
    </source>
</evidence>
<reference evidence="2" key="1">
    <citation type="journal article" date="2015" name="Proc. Natl. Acad. Sci. U.S.A.">
        <title>Genome sequence of the Asian Tiger mosquito, Aedes albopictus, reveals insights into its biology, genetics, and evolution.</title>
        <authorList>
            <person name="Chen X.G."/>
            <person name="Jiang X."/>
            <person name="Gu J."/>
            <person name="Xu M."/>
            <person name="Wu Y."/>
            <person name="Deng Y."/>
            <person name="Zhang C."/>
            <person name="Bonizzoni M."/>
            <person name="Dermauw W."/>
            <person name="Vontas J."/>
            <person name="Armbruster P."/>
            <person name="Huang X."/>
            <person name="Yang Y."/>
            <person name="Zhang H."/>
            <person name="He W."/>
            <person name="Peng H."/>
            <person name="Liu Y."/>
            <person name="Wu K."/>
            <person name="Chen J."/>
            <person name="Lirakis M."/>
            <person name="Topalis P."/>
            <person name="Van Leeuwen T."/>
            <person name="Hall A.B."/>
            <person name="Jiang X."/>
            <person name="Thorpe C."/>
            <person name="Mueller R.L."/>
            <person name="Sun C."/>
            <person name="Waterhouse R.M."/>
            <person name="Yan G."/>
            <person name="Tu Z.J."/>
            <person name="Fang X."/>
            <person name="James A.A."/>
        </authorList>
    </citation>
    <scope>NUCLEOTIDE SEQUENCE [LARGE SCALE GENOMIC DNA]</scope>
    <source>
        <strain evidence="2">Foshan</strain>
    </source>
</reference>
<evidence type="ECO:0000313" key="1">
    <source>
        <dbReference type="EnsemblMetazoa" id="AALFPA23_009926.P13755"/>
    </source>
</evidence>
<dbReference type="EnsemblMetazoa" id="AALFPA23_009926.R13755">
    <property type="protein sequence ID" value="AALFPA23_009926.P13755"/>
    <property type="gene ID" value="AALFPA23_009926"/>
</dbReference>
<keyword evidence="2" id="KW-1185">Reference proteome</keyword>
<protein>
    <recommendedName>
        <fullName evidence="3">SAM domain-containing protein</fullName>
    </recommendedName>
</protein>
<evidence type="ECO:0008006" key="3">
    <source>
        <dbReference type="Google" id="ProtNLM"/>
    </source>
</evidence>
<dbReference type="RefSeq" id="XP_029708401.2">
    <property type="nucleotide sequence ID" value="XM_029852541.2"/>
</dbReference>
<reference evidence="1" key="2">
    <citation type="submission" date="2025-05" db="UniProtKB">
        <authorList>
            <consortium name="EnsemblMetazoa"/>
        </authorList>
    </citation>
    <scope>IDENTIFICATION</scope>
    <source>
        <strain evidence="1">Foshan</strain>
    </source>
</reference>
<name>A0ABM1YK81_AEDAL</name>
<organism evidence="1 2">
    <name type="scientific">Aedes albopictus</name>
    <name type="common">Asian tiger mosquito</name>
    <name type="synonym">Stegomyia albopicta</name>
    <dbReference type="NCBI Taxonomy" id="7160"/>
    <lineage>
        <taxon>Eukaryota</taxon>
        <taxon>Metazoa</taxon>
        <taxon>Ecdysozoa</taxon>
        <taxon>Arthropoda</taxon>
        <taxon>Hexapoda</taxon>
        <taxon>Insecta</taxon>
        <taxon>Pterygota</taxon>
        <taxon>Neoptera</taxon>
        <taxon>Endopterygota</taxon>
        <taxon>Diptera</taxon>
        <taxon>Nematocera</taxon>
        <taxon>Culicoidea</taxon>
        <taxon>Culicidae</taxon>
        <taxon>Culicinae</taxon>
        <taxon>Aedini</taxon>
        <taxon>Aedes</taxon>
        <taxon>Stegomyia</taxon>
    </lineage>
</organism>
<accession>A0ABM1YK81</accession>
<sequence>MFTKQQIIAALLEMQPGEMPAAVDPIASSEEIVHSISGAAAGCQATHIFSSPVIIEQASKHANKTIEEKSGLEEPEVRYVLVEEAAPRQKAMEGDLGEFLRSHDLEAYTNVLENDHGITDVQTFTEMEKEDINLFCQVISHRIRFRKLLAELKGNSVNVSKQGSSSLLNDAGPPKVCLGFYYKKLGKSAMILV</sequence>